<evidence type="ECO:0000313" key="2">
    <source>
        <dbReference type="Proteomes" id="UP000044806"/>
    </source>
</evidence>
<gene>
    <name evidence="1" type="ORF">ERS013165_03590</name>
</gene>
<dbReference type="AlphaFoldDB" id="A0A655S3F0"/>
<evidence type="ECO:0000313" key="1">
    <source>
        <dbReference type="EMBL" id="CSB15155.1"/>
    </source>
</evidence>
<name>A0A655S3F0_VIBCL</name>
<protein>
    <submittedName>
        <fullName evidence="1">Uncharacterized protein</fullName>
    </submittedName>
</protein>
<accession>A0A655S3F0</accession>
<organism evidence="1 2">
    <name type="scientific">Vibrio cholerae</name>
    <dbReference type="NCBI Taxonomy" id="666"/>
    <lineage>
        <taxon>Bacteria</taxon>
        <taxon>Pseudomonadati</taxon>
        <taxon>Pseudomonadota</taxon>
        <taxon>Gammaproteobacteria</taxon>
        <taxon>Vibrionales</taxon>
        <taxon>Vibrionaceae</taxon>
        <taxon>Vibrio</taxon>
    </lineage>
</organism>
<sequence>MPPTCNFKLFGYKAIEQIELIERLTSISPSTLENTEIFYRFYVFKHAYAPRKTRVLYYVLSAFQRNLFVILICWRFKVKGSCQ</sequence>
<dbReference type="EMBL" id="CWOW01000031">
    <property type="protein sequence ID" value="CSB15155.1"/>
    <property type="molecule type" value="Genomic_DNA"/>
</dbReference>
<dbReference type="Proteomes" id="UP000044806">
    <property type="component" value="Unassembled WGS sequence"/>
</dbReference>
<proteinExistence type="predicted"/>
<reference evidence="1 2" key="1">
    <citation type="submission" date="2015-07" db="EMBL/GenBank/DDBJ databases">
        <authorList>
            <consortium name="Pathogen Informatics"/>
        </authorList>
    </citation>
    <scope>NUCLEOTIDE SEQUENCE [LARGE SCALE GENOMIC DNA]</scope>
    <source>
        <strain evidence="1 2">A51</strain>
    </source>
</reference>